<evidence type="ECO:0000256" key="1">
    <source>
        <dbReference type="SAM" id="MobiDB-lite"/>
    </source>
</evidence>
<keyword evidence="2" id="KW-0472">Membrane</keyword>
<organism evidence="3 5">
    <name type="scientific">Medicago truncatula</name>
    <name type="common">Barrel medic</name>
    <name type="synonym">Medicago tribuloides</name>
    <dbReference type="NCBI Taxonomy" id="3880"/>
    <lineage>
        <taxon>Eukaryota</taxon>
        <taxon>Viridiplantae</taxon>
        <taxon>Streptophyta</taxon>
        <taxon>Embryophyta</taxon>
        <taxon>Tracheophyta</taxon>
        <taxon>Spermatophyta</taxon>
        <taxon>Magnoliopsida</taxon>
        <taxon>eudicotyledons</taxon>
        <taxon>Gunneridae</taxon>
        <taxon>Pentapetalae</taxon>
        <taxon>rosids</taxon>
        <taxon>fabids</taxon>
        <taxon>Fabales</taxon>
        <taxon>Fabaceae</taxon>
        <taxon>Papilionoideae</taxon>
        <taxon>50 kb inversion clade</taxon>
        <taxon>NPAAA clade</taxon>
        <taxon>Hologalegina</taxon>
        <taxon>IRL clade</taxon>
        <taxon>Trifolieae</taxon>
        <taxon>Medicago</taxon>
    </lineage>
</organism>
<reference evidence="4" key="3">
    <citation type="submission" date="2015-04" db="UniProtKB">
        <authorList>
            <consortium name="EnsemblPlants"/>
        </authorList>
    </citation>
    <scope>IDENTIFICATION</scope>
    <source>
        <strain evidence="4">cv. Jemalong A17</strain>
    </source>
</reference>
<keyword evidence="2" id="KW-1133">Transmembrane helix</keyword>
<dbReference type="EnsemblPlants" id="KEH27959">
    <property type="protein sequence ID" value="KEH27959"/>
    <property type="gene ID" value="MTR_5g454010"/>
</dbReference>
<keyword evidence="2 3" id="KW-0812">Transmembrane</keyword>
<gene>
    <name evidence="3" type="ordered locus">MTR_5g454010</name>
</gene>
<feature type="region of interest" description="Disordered" evidence="1">
    <location>
        <begin position="69"/>
        <end position="96"/>
    </location>
</feature>
<dbReference type="Proteomes" id="UP000002051">
    <property type="component" value="Chromosome 5"/>
</dbReference>
<evidence type="ECO:0000313" key="4">
    <source>
        <dbReference type="EnsemblPlants" id="KEH27959"/>
    </source>
</evidence>
<reference evidence="3 5" key="2">
    <citation type="journal article" date="2014" name="BMC Genomics">
        <title>An improved genome release (version Mt4.0) for the model legume Medicago truncatula.</title>
        <authorList>
            <person name="Tang H."/>
            <person name="Krishnakumar V."/>
            <person name="Bidwell S."/>
            <person name="Rosen B."/>
            <person name="Chan A."/>
            <person name="Zhou S."/>
            <person name="Gentzbittel L."/>
            <person name="Childs K.L."/>
            <person name="Yandell M."/>
            <person name="Gundlach H."/>
            <person name="Mayer K.F."/>
            <person name="Schwartz D.C."/>
            <person name="Town C.D."/>
        </authorList>
    </citation>
    <scope>GENOME REANNOTATION</scope>
    <source>
        <strain evidence="3">A17</strain>
        <strain evidence="4 5">cv. Jemalong A17</strain>
    </source>
</reference>
<evidence type="ECO:0000313" key="3">
    <source>
        <dbReference type="EMBL" id="KEH27959.1"/>
    </source>
</evidence>
<evidence type="ECO:0000313" key="5">
    <source>
        <dbReference type="Proteomes" id="UP000002051"/>
    </source>
</evidence>
<dbReference type="AlphaFoldDB" id="A0A072UDW0"/>
<dbReference type="EMBL" id="CM001221">
    <property type="protein sequence ID" value="KEH27959.1"/>
    <property type="molecule type" value="Genomic_DNA"/>
</dbReference>
<reference evidence="3 5" key="1">
    <citation type="journal article" date="2011" name="Nature">
        <title>The Medicago genome provides insight into the evolution of rhizobial symbioses.</title>
        <authorList>
            <person name="Young N.D."/>
            <person name="Debelle F."/>
            <person name="Oldroyd G.E."/>
            <person name="Geurts R."/>
            <person name="Cannon S.B."/>
            <person name="Udvardi M.K."/>
            <person name="Benedito V.A."/>
            <person name="Mayer K.F."/>
            <person name="Gouzy J."/>
            <person name="Schoof H."/>
            <person name="Van de Peer Y."/>
            <person name="Proost S."/>
            <person name="Cook D.R."/>
            <person name="Meyers B.C."/>
            <person name="Spannagl M."/>
            <person name="Cheung F."/>
            <person name="De Mita S."/>
            <person name="Krishnakumar V."/>
            <person name="Gundlach H."/>
            <person name="Zhou S."/>
            <person name="Mudge J."/>
            <person name="Bharti A.K."/>
            <person name="Murray J.D."/>
            <person name="Naoumkina M.A."/>
            <person name="Rosen B."/>
            <person name="Silverstein K.A."/>
            <person name="Tang H."/>
            <person name="Rombauts S."/>
            <person name="Zhao P.X."/>
            <person name="Zhou P."/>
            <person name="Barbe V."/>
            <person name="Bardou P."/>
            <person name="Bechner M."/>
            <person name="Bellec A."/>
            <person name="Berger A."/>
            <person name="Berges H."/>
            <person name="Bidwell S."/>
            <person name="Bisseling T."/>
            <person name="Choisne N."/>
            <person name="Couloux A."/>
            <person name="Denny R."/>
            <person name="Deshpande S."/>
            <person name="Dai X."/>
            <person name="Doyle J.J."/>
            <person name="Dudez A.M."/>
            <person name="Farmer A.D."/>
            <person name="Fouteau S."/>
            <person name="Franken C."/>
            <person name="Gibelin C."/>
            <person name="Gish J."/>
            <person name="Goldstein S."/>
            <person name="Gonzalez A.J."/>
            <person name="Green P.J."/>
            <person name="Hallab A."/>
            <person name="Hartog M."/>
            <person name="Hua A."/>
            <person name="Humphray S.J."/>
            <person name="Jeong D.H."/>
            <person name="Jing Y."/>
            <person name="Jocker A."/>
            <person name="Kenton S.M."/>
            <person name="Kim D.J."/>
            <person name="Klee K."/>
            <person name="Lai H."/>
            <person name="Lang C."/>
            <person name="Lin S."/>
            <person name="Macmil S.L."/>
            <person name="Magdelenat G."/>
            <person name="Matthews L."/>
            <person name="McCorrison J."/>
            <person name="Monaghan E.L."/>
            <person name="Mun J.H."/>
            <person name="Najar F.Z."/>
            <person name="Nicholson C."/>
            <person name="Noirot C."/>
            <person name="O'Bleness M."/>
            <person name="Paule C.R."/>
            <person name="Poulain J."/>
            <person name="Prion F."/>
            <person name="Qin B."/>
            <person name="Qu C."/>
            <person name="Retzel E.F."/>
            <person name="Riddle C."/>
            <person name="Sallet E."/>
            <person name="Samain S."/>
            <person name="Samson N."/>
            <person name="Sanders I."/>
            <person name="Saurat O."/>
            <person name="Scarpelli C."/>
            <person name="Schiex T."/>
            <person name="Segurens B."/>
            <person name="Severin A.J."/>
            <person name="Sherrier D.J."/>
            <person name="Shi R."/>
            <person name="Sims S."/>
            <person name="Singer S.R."/>
            <person name="Sinharoy S."/>
            <person name="Sterck L."/>
            <person name="Viollet A."/>
            <person name="Wang B.B."/>
            <person name="Wang K."/>
            <person name="Wang M."/>
            <person name="Wang X."/>
            <person name="Warfsmann J."/>
            <person name="Weissenbach J."/>
            <person name="White D.D."/>
            <person name="White J.D."/>
            <person name="Wiley G.B."/>
            <person name="Wincker P."/>
            <person name="Xing Y."/>
            <person name="Yang L."/>
            <person name="Yao Z."/>
            <person name="Ying F."/>
            <person name="Zhai J."/>
            <person name="Zhou L."/>
            <person name="Zuber A."/>
            <person name="Denarie J."/>
            <person name="Dixon R.A."/>
            <person name="May G.D."/>
            <person name="Schwartz D.C."/>
            <person name="Rogers J."/>
            <person name="Quetier F."/>
            <person name="Town C.D."/>
            <person name="Roe B.A."/>
        </authorList>
    </citation>
    <scope>NUCLEOTIDE SEQUENCE [LARGE SCALE GENOMIC DNA]</scope>
    <source>
        <strain evidence="3">A17</strain>
        <strain evidence="4 5">cv. Jemalong A17</strain>
    </source>
</reference>
<feature type="transmembrane region" description="Helical" evidence="2">
    <location>
        <begin position="28"/>
        <end position="48"/>
    </location>
</feature>
<keyword evidence="5" id="KW-1185">Reference proteome</keyword>
<proteinExistence type="predicted"/>
<name>A0A072UDW0_MEDTR</name>
<evidence type="ECO:0000256" key="2">
    <source>
        <dbReference type="SAM" id="Phobius"/>
    </source>
</evidence>
<sequence>MSVSCSSVSTCSSVTTFSSTRSLMKWCQISMCFNLLCWIGFLEMLIALRLSQYKRKVLHFNNHHNDLNLQQFPGIKPKQQKSTNKGPHHQVPKIDT</sequence>
<dbReference type="HOGENOM" id="CLU_2362915_0_0_1"/>
<feature type="compositionally biased region" description="Basic residues" evidence="1">
    <location>
        <begin position="86"/>
        <end position="96"/>
    </location>
</feature>
<accession>A0A072UDW0</accession>
<protein>
    <submittedName>
        <fullName evidence="3">Transmembrane protein, putative</fullName>
    </submittedName>
</protein>